<dbReference type="Pfam" id="PF00072">
    <property type="entry name" value="Response_reg"/>
    <property type="match status" value="1"/>
</dbReference>
<dbReference type="SUPFAM" id="SSF141868">
    <property type="entry name" value="EAL domain-like"/>
    <property type="match status" value="1"/>
</dbReference>
<dbReference type="NCBIfam" id="TIGR00254">
    <property type="entry name" value="GGDEF"/>
    <property type="match status" value="2"/>
</dbReference>
<dbReference type="SMART" id="SM00448">
    <property type="entry name" value="REC"/>
    <property type="match status" value="1"/>
</dbReference>
<dbReference type="InterPro" id="IPR001789">
    <property type="entry name" value="Sig_transdc_resp-reg_receiver"/>
</dbReference>
<feature type="domain" description="GGDEF" evidence="5">
    <location>
        <begin position="300"/>
        <end position="449"/>
    </location>
</feature>
<dbReference type="PANTHER" id="PTHR44757:SF2">
    <property type="entry name" value="BIOFILM ARCHITECTURE MAINTENANCE PROTEIN MBAA"/>
    <property type="match status" value="1"/>
</dbReference>
<dbReference type="Proteomes" id="UP001606099">
    <property type="component" value="Unassembled WGS sequence"/>
</dbReference>
<dbReference type="EMBL" id="JBIGHZ010000003">
    <property type="protein sequence ID" value="MFG6448149.1"/>
    <property type="molecule type" value="Genomic_DNA"/>
</dbReference>
<evidence type="ECO:0000313" key="6">
    <source>
        <dbReference type="EMBL" id="MFG6448149.1"/>
    </source>
</evidence>
<dbReference type="Gene3D" id="3.20.20.450">
    <property type="entry name" value="EAL domain"/>
    <property type="match status" value="1"/>
</dbReference>
<dbReference type="Gene3D" id="3.30.70.270">
    <property type="match status" value="1"/>
</dbReference>
<dbReference type="PROSITE" id="PS50113">
    <property type="entry name" value="PAC"/>
    <property type="match status" value="1"/>
</dbReference>
<dbReference type="PROSITE" id="PS50883">
    <property type="entry name" value="EAL"/>
    <property type="match status" value="1"/>
</dbReference>
<keyword evidence="7" id="KW-1185">Reference proteome</keyword>
<dbReference type="PROSITE" id="PS50110">
    <property type="entry name" value="RESPONSE_REGULATORY"/>
    <property type="match status" value="1"/>
</dbReference>
<dbReference type="Gene3D" id="3.30.450.20">
    <property type="entry name" value="PAS domain"/>
    <property type="match status" value="1"/>
</dbReference>
<dbReference type="InterPro" id="IPR052155">
    <property type="entry name" value="Biofilm_reg_signaling"/>
</dbReference>
<dbReference type="PANTHER" id="PTHR44757">
    <property type="entry name" value="DIGUANYLATE CYCLASE DGCP"/>
    <property type="match status" value="1"/>
</dbReference>
<keyword evidence="1" id="KW-0597">Phosphoprotein</keyword>
<accession>A0ABW7FV03</accession>
<evidence type="ECO:0000259" key="4">
    <source>
        <dbReference type="PROSITE" id="PS50883"/>
    </source>
</evidence>
<dbReference type="InterPro" id="IPR043128">
    <property type="entry name" value="Rev_trsase/Diguanyl_cyclase"/>
</dbReference>
<reference evidence="6 7" key="1">
    <citation type="submission" date="2024-08" db="EMBL/GenBank/DDBJ databases">
        <authorList>
            <person name="Lu H."/>
        </authorList>
    </citation>
    <scope>NUCLEOTIDE SEQUENCE [LARGE SCALE GENOMIC DNA]</scope>
    <source>
        <strain evidence="6 7">BYS180W</strain>
    </source>
</reference>
<dbReference type="SMART" id="SM00267">
    <property type="entry name" value="GGDEF"/>
    <property type="match status" value="1"/>
</dbReference>
<evidence type="ECO:0000256" key="1">
    <source>
        <dbReference type="PROSITE-ProRule" id="PRU00169"/>
    </source>
</evidence>
<dbReference type="InterPro" id="IPR000700">
    <property type="entry name" value="PAS-assoc_C"/>
</dbReference>
<dbReference type="SUPFAM" id="SSF55073">
    <property type="entry name" value="Nucleotide cyclase"/>
    <property type="match status" value="1"/>
</dbReference>
<dbReference type="Gene3D" id="3.40.50.2300">
    <property type="match status" value="1"/>
</dbReference>
<dbReference type="Pfam" id="PF00563">
    <property type="entry name" value="EAL"/>
    <property type="match status" value="1"/>
</dbReference>
<dbReference type="PROSITE" id="PS50887">
    <property type="entry name" value="GGDEF"/>
    <property type="match status" value="1"/>
</dbReference>
<dbReference type="InterPro" id="IPR029787">
    <property type="entry name" value="Nucleotide_cyclase"/>
</dbReference>
<dbReference type="CDD" id="cd01949">
    <property type="entry name" value="GGDEF"/>
    <property type="match status" value="1"/>
</dbReference>
<dbReference type="SMART" id="SM00052">
    <property type="entry name" value="EAL"/>
    <property type="match status" value="1"/>
</dbReference>
<proteinExistence type="predicted"/>
<feature type="modified residue" description="4-aspartylphosphate" evidence="1">
    <location>
        <position position="62"/>
    </location>
</feature>
<evidence type="ECO:0000259" key="5">
    <source>
        <dbReference type="PROSITE" id="PS50887"/>
    </source>
</evidence>
<dbReference type="InterPro" id="IPR011006">
    <property type="entry name" value="CheY-like_superfamily"/>
</dbReference>
<protein>
    <submittedName>
        <fullName evidence="6">Bifunctional diguanylate cyclase/phosphodiesterase</fullName>
    </submittedName>
</protein>
<sequence>MPFTPSLQEAPPQLLLVDDDPLCRTLTAAALEAQGFAVSCCDNGLAALRSAAQQRPDLVLLDALMPGLDGFQTCELLRSSHGLEDLPVLMLTVLDDDAAIEQAYRAGATDFFVKSNHWTLLAGRLRHLLRSARTQVALQRSQSRLARAQQLARMGSFEWLRLPRLGPAFQLSTEALQVLGLQPQSRRDFIGLLRLFGAAQRHVLMRQLRSAWSMRSPLQLDLTLGSEVPRTIHLEAEPQFDALGRLSGYSGIVQDVSERRQAEARIRQLNNYDPLTRLPNRHQLQLRAERALDAARQGLHPMGVLMVDLDRFKNINDHLGYQAGDALLVAVAERLRSCIQHVNTMPAPRGSPQHHRLLEGLFRLGSDEFVVLLPDLQDVAQAEDTAQRLLQSLREPFNLGGRDCFVTASVGTALYPRDGNSLGELLRNADLALNAAKAQGRNVSAMYAPHLRSGDWRERLELDNALHKAVERDELLLHYQPKIDVRRAECHGLVGMEALMRWQHGQRMVPPDEFIPLAEDSGLIVPLSEWALRQAARQARRWLQQFGFEGSIAVNLPTRMFERTDLVELIHSCAREADVPHRMLQLEITETGLMKDLQSVIPALYRLNEIGVQVAIDDFGTGYSSLAYLTTLPIAEVKIDRSFVRGLGSTPQSTAVAGTIVTLGRSLNLRVVAEGVENLTQMQILHTLGCHQMQGFLFSQPQAAPELEPWLAQCTQGAQISWLAGAAQGPSASPLPQFVQSSLE</sequence>
<name>A0ABW7FV03_9BURK</name>
<evidence type="ECO:0000259" key="2">
    <source>
        <dbReference type="PROSITE" id="PS50110"/>
    </source>
</evidence>
<dbReference type="InterPro" id="IPR000160">
    <property type="entry name" value="GGDEF_dom"/>
</dbReference>
<dbReference type="InterPro" id="IPR035919">
    <property type="entry name" value="EAL_sf"/>
</dbReference>
<dbReference type="InterPro" id="IPR001633">
    <property type="entry name" value="EAL_dom"/>
</dbReference>
<dbReference type="RefSeq" id="WP_394460153.1">
    <property type="nucleotide sequence ID" value="NZ_JBIGHZ010000003.1"/>
</dbReference>
<feature type="domain" description="EAL" evidence="4">
    <location>
        <begin position="459"/>
        <end position="715"/>
    </location>
</feature>
<dbReference type="Pfam" id="PF00990">
    <property type="entry name" value="GGDEF"/>
    <property type="match status" value="2"/>
</dbReference>
<dbReference type="SUPFAM" id="SSF52172">
    <property type="entry name" value="CheY-like"/>
    <property type="match status" value="1"/>
</dbReference>
<evidence type="ECO:0000259" key="3">
    <source>
        <dbReference type="PROSITE" id="PS50113"/>
    </source>
</evidence>
<feature type="domain" description="PAC" evidence="3">
    <location>
        <begin position="216"/>
        <end position="268"/>
    </location>
</feature>
<evidence type="ECO:0000313" key="7">
    <source>
        <dbReference type="Proteomes" id="UP001606099"/>
    </source>
</evidence>
<dbReference type="CDD" id="cd01948">
    <property type="entry name" value="EAL"/>
    <property type="match status" value="1"/>
</dbReference>
<feature type="domain" description="Response regulatory" evidence="2">
    <location>
        <begin position="13"/>
        <end position="129"/>
    </location>
</feature>
<gene>
    <name evidence="6" type="ORF">ACG0Z6_07805</name>
</gene>
<comment type="caution">
    <text evidence="6">The sequence shown here is derived from an EMBL/GenBank/DDBJ whole genome shotgun (WGS) entry which is preliminary data.</text>
</comment>
<organism evidence="6 7">
    <name type="scientific">Roseateles rivi</name>
    <dbReference type="NCBI Taxonomy" id="3299028"/>
    <lineage>
        <taxon>Bacteria</taxon>
        <taxon>Pseudomonadati</taxon>
        <taxon>Pseudomonadota</taxon>
        <taxon>Betaproteobacteria</taxon>
        <taxon>Burkholderiales</taxon>
        <taxon>Sphaerotilaceae</taxon>
        <taxon>Roseateles</taxon>
    </lineage>
</organism>